<reference evidence="2" key="1">
    <citation type="submission" date="2018-12" db="EMBL/GenBank/DDBJ databases">
        <authorList>
            <person name="Sun L."/>
            <person name="Chen Z."/>
        </authorList>
    </citation>
    <scope>NUCLEOTIDE SEQUENCE [LARGE SCALE GENOMIC DNA]</scope>
    <source>
        <strain evidence="2">DSM 16012</strain>
    </source>
</reference>
<dbReference type="AlphaFoldDB" id="A0A451GCR3"/>
<proteinExistence type="predicted"/>
<name>A0A451GCR3_9BACI</name>
<organism evidence="2 3">
    <name type="scientific">Siminovitchia fortis</name>
    <dbReference type="NCBI Taxonomy" id="254758"/>
    <lineage>
        <taxon>Bacteria</taxon>
        <taxon>Bacillati</taxon>
        <taxon>Bacillota</taxon>
        <taxon>Bacilli</taxon>
        <taxon>Bacillales</taxon>
        <taxon>Bacillaceae</taxon>
        <taxon>Siminovitchia</taxon>
    </lineage>
</organism>
<dbReference type="RefSeq" id="WP_120071155.1">
    <property type="nucleotide sequence ID" value="NZ_CP126113.1"/>
</dbReference>
<accession>A0A451GCR3</accession>
<evidence type="ECO:0000313" key="3">
    <source>
        <dbReference type="Proteomes" id="UP000273811"/>
    </source>
</evidence>
<protein>
    <submittedName>
        <fullName evidence="2">Uncharacterized protein</fullName>
    </submittedName>
</protein>
<comment type="caution">
    <text evidence="2">The sequence shown here is derived from an EMBL/GenBank/DDBJ whole genome shotgun (WGS) entry which is preliminary data.</text>
</comment>
<keyword evidence="1" id="KW-0472">Membrane</keyword>
<dbReference type="OrthoDB" id="2736366at2"/>
<feature type="transmembrane region" description="Helical" evidence="1">
    <location>
        <begin position="52"/>
        <end position="73"/>
    </location>
</feature>
<dbReference type="Proteomes" id="UP000273811">
    <property type="component" value="Unassembled WGS sequence"/>
</dbReference>
<sequence length="74" mass="8651">MKNKSDEKLFQKLDEFVVEVPDFPMEKSWMERAANWLFDSVRLPEVEFTERGMALLLFLPVLISAISGIPFIFL</sequence>
<dbReference type="EMBL" id="QYTU02000007">
    <property type="protein sequence ID" value="RWR13190.1"/>
    <property type="molecule type" value="Genomic_DNA"/>
</dbReference>
<keyword evidence="1" id="KW-1133">Transmembrane helix</keyword>
<evidence type="ECO:0000313" key="2">
    <source>
        <dbReference type="EMBL" id="RWR13190.1"/>
    </source>
</evidence>
<keyword evidence="1" id="KW-0812">Transmembrane</keyword>
<gene>
    <name evidence="2" type="ORF">D4N35_005315</name>
</gene>
<keyword evidence="3" id="KW-1185">Reference proteome</keyword>
<evidence type="ECO:0000256" key="1">
    <source>
        <dbReference type="SAM" id="Phobius"/>
    </source>
</evidence>